<dbReference type="EMBL" id="AP005719">
    <property type="protein sequence ID" value="BAC57859.1"/>
    <property type="molecule type" value="Genomic_DNA"/>
</dbReference>
<dbReference type="EMBL" id="AP005197">
    <property type="protein sequence ID" value="BAD31189.1"/>
    <property type="molecule type" value="Genomic_DNA"/>
</dbReference>
<accession>Q84YN6</accession>
<dbReference type="Proteomes" id="UP000000763">
    <property type="component" value="Chromosome 7"/>
</dbReference>
<evidence type="ECO:0000313" key="1">
    <source>
        <dbReference type="EMBL" id="BAC57859.1"/>
    </source>
</evidence>
<gene>
    <name evidence="1" type="primary">B1130E10.133</name>
    <name evidence="2" type="synonym">P0592C06.105</name>
</gene>
<reference evidence="3" key="3">
    <citation type="journal article" date="2005" name="Nature">
        <title>The map-based sequence of the rice genome.</title>
        <authorList>
            <consortium name="International rice genome sequencing project (IRGSP)"/>
            <person name="Matsumoto T."/>
            <person name="Wu J."/>
            <person name="Kanamori H."/>
            <person name="Katayose Y."/>
            <person name="Fujisawa M."/>
            <person name="Namiki N."/>
            <person name="Mizuno H."/>
            <person name="Yamamoto K."/>
            <person name="Antonio B.A."/>
            <person name="Baba T."/>
            <person name="Sakata K."/>
            <person name="Nagamura Y."/>
            <person name="Aoki H."/>
            <person name="Arikawa K."/>
            <person name="Arita K."/>
            <person name="Bito T."/>
            <person name="Chiden Y."/>
            <person name="Fujitsuka N."/>
            <person name="Fukunaka R."/>
            <person name="Hamada M."/>
            <person name="Harada C."/>
            <person name="Hayashi A."/>
            <person name="Hijishita S."/>
            <person name="Honda M."/>
            <person name="Hosokawa S."/>
            <person name="Ichikawa Y."/>
            <person name="Idonuma A."/>
            <person name="Iijima M."/>
            <person name="Ikeda M."/>
            <person name="Ikeno M."/>
            <person name="Ito K."/>
            <person name="Ito S."/>
            <person name="Ito T."/>
            <person name="Ito Y."/>
            <person name="Ito Y."/>
            <person name="Iwabuchi A."/>
            <person name="Kamiya K."/>
            <person name="Karasawa W."/>
            <person name="Kurita K."/>
            <person name="Katagiri S."/>
            <person name="Kikuta A."/>
            <person name="Kobayashi H."/>
            <person name="Kobayashi N."/>
            <person name="Machita K."/>
            <person name="Maehara T."/>
            <person name="Masukawa M."/>
            <person name="Mizubayashi T."/>
            <person name="Mukai Y."/>
            <person name="Nagasaki H."/>
            <person name="Nagata Y."/>
            <person name="Naito S."/>
            <person name="Nakashima M."/>
            <person name="Nakama Y."/>
            <person name="Nakamichi Y."/>
            <person name="Nakamura M."/>
            <person name="Meguro A."/>
            <person name="Negishi M."/>
            <person name="Ohta I."/>
            <person name="Ohta T."/>
            <person name="Okamoto M."/>
            <person name="Ono N."/>
            <person name="Saji S."/>
            <person name="Sakaguchi M."/>
            <person name="Sakai K."/>
            <person name="Shibata M."/>
            <person name="Shimokawa T."/>
            <person name="Song J."/>
            <person name="Takazaki Y."/>
            <person name="Terasawa K."/>
            <person name="Tsugane M."/>
            <person name="Tsuji K."/>
            <person name="Ueda S."/>
            <person name="Waki K."/>
            <person name="Yamagata H."/>
            <person name="Yamamoto M."/>
            <person name="Yamamoto S."/>
            <person name="Yamane H."/>
            <person name="Yoshiki S."/>
            <person name="Yoshihara R."/>
            <person name="Yukawa K."/>
            <person name="Zhong H."/>
            <person name="Yano M."/>
            <person name="Yuan Q."/>
            <person name="Ouyang S."/>
            <person name="Liu J."/>
            <person name="Jones K.M."/>
            <person name="Gansberger K."/>
            <person name="Moffat K."/>
            <person name="Hill J."/>
            <person name="Bera J."/>
            <person name="Fadrosh D."/>
            <person name="Jin S."/>
            <person name="Johri S."/>
            <person name="Kim M."/>
            <person name="Overton L."/>
            <person name="Reardon M."/>
            <person name="Tsitrin T."/>
            <person name="Vuong H."/>
            <person name="Weaver B."/>
            <person name="Ciecko A."/>
            <person name="Tallon L."/>
            <person name="Jackson J."/>
            <person name="Pai G."/>
            <person name="Aken S.V."/>
            <person name="Utterback T."/>
            <person name="Reidmuller S."/>
            <person name="Feldblyum T."/>
            <person name="Hsiao J."/>
            <person name="Zismann V."/>
            <person name="Iobst S."/>
            <person name="de Vazeille A.R."/>
            <person name="Buell C.R."/>
            <person name="Ying K."/>
            <person name="Li Y."/>
            <person name="Lu T."/>
            <person name="Huang Y."/>
            <person name="Zhao Q."/>
            <person name="Feng Q."/>
            <person name="Zhang L."/>
            <person name="Zhu J."/>
            <person name="Weng Q."/>
            <person name="Mu J."/>
            <person name="Lu Y."/>
            <person name="Fan D."/>
            <person name="Liu Y."/>
            <person name="Guan J."/>
            <person name="Zhang Y."/>
            <person name="Yu S."/>
            <person name="Liu X."/>
            <person name="Zhang Y."/>
            <person name="Hong G."/>
            <person name="Han B."/>
            <person name="Choisne N."/>
            <person name="Demange N."/>
            <person name="Orjeda G."/>
            <person name="Samain S."/>
            <person name="Cattolico L."/>
            <person name="Pelletier E."/>
            <person name="Couloux A."/>
            <person name="Segurens B."/>
            <person name="Wincker P."/>
            <person name="D'Hont A."/>
            <person name="Scarpelli C."/>
            <person name="Weissenbach J."/>
            <person name="Salanoubat M."/>
            <person name="Quetier F."/>
            <person name="Yu Y."/>
            <person name="Kim H.R."/>
            <person name="Rambo T."/>
            <person name="Currie J."/>
            <person name="Collura K."/>
            <person name="Luo M."/>
            <person name="Yang T."/>
            <person name="Ammiraju J.S.S."/>
            <person name="Engler F."/>
            <person name="Soderlund C."/>
            <person name="Wing R.A."/>
            <person name="Palmer L.E."/>
            <person name="de la Bastide M."/>
            <person name="Spiegel L."/>
            <person name="Nascimento L."/>
            <person name="Zutavern T."/>
            <person name="O'Shaughnessy A."/>
            <person name="Dike S."/>
            <person name="Dedhia N."/>
            <person name="Preston R."/>
            <person name="Balija V."/>
            <person name="McCombie W.R."/>
            <person name="Chow T."/>
            <person name="Chen H."/>
            <person name="Chung M."/>
            <person name="Chen C."/>
            <person name="Shaw J."/>
            <person name="Wu H."/>
            <person name="Hsiao K."/>
            <person name="Chao Y."/>
            <person name="Chu M."/>
            <person name="Cheng C."/>
            <person name="Hour A."/>
            <person name="Lee P."/>
            <person name="Lin S."/>
            <person name="Lin Y."/>
            <person name="Liou J."/>
            <person name="Liu S."/>
            <person name="Hsing Y."/>
            <person name="Raghuvanshi S."/>
            <person name="Mohanty A."/>
            <person name="Bharti A.K."/>
            <person name="Gaur A."/>
            <person name="Gupta V."/>
            <person name="Kumar D."/>
            <person name="Ravi V."/>
            <person name="Vij S."/>
            <person name="Kapur A."/>
            <person name="Khurana P."/>
            <person name="Khurana P."/>
            <person name="Khurana J.P."/>
            <person name="Tyagi A.K."/>
            <person name="Gaikwad K."/>
            <person name="Singh A."/>
            <person name="Dalal V."/>
            <person name="Srivastava S."/>
            <person name="Dixit A."/>
            <person name="Pal A.K."/>
            <person name="Ghazi I.A."/>
            <person name="Yadav M."/>
            <person name="Pandit A."/>
            <person name="Bhargava A."/>
            <person name="Sureshbabu K."/>
            <person name="Batra K."/>
            <person name="Sharma T.R."/>
            <person name="Mohapatra T."/>
            <person name="Singh N.K."/>
            <person name="Messing J."/>
            <person name="Nelson A.B."/>
            <person name="Fuks G."/>
            <person name="Kavchok S."/>
            <person name="Keizer G."/>
            <person name="Linton E."/>
            <person name="Llaca V."/>
            <person name="Song R."/>
            <person name="Tanyolac B."/>
            <person name="Young S."/>
            <person name="Ho-Il K."/>
            <person name="Hahn J.H."/>
            <person name="Sangsakoo G."/>
            <person name="Vanavichit A."/>
            <person name="de Mattos Luiz.A.T."/>
            <person name="Zimmer P.D."/>
            <person name="Malone G."/>
            <person name="Dellagostin O."/>
            <person name="de Oliveira A.C."/>
            <person name="Bevan M."/>
            <person name="Bancroft I."/>
            <person name="Minx P."/>
            <person name="Cordum H."/>
            <person name="Wilson R."/>
            <person name="Cheng Z."/>
            <person name="Jin W."/>
            <person name="Jiang J."/>
            <person name="Leong S.A."/>
            <person name="Iwama H."/>
            <person name="Gojobori T."/>
            <person name="Itoh T."/>
            <person name="Niimura Y."/>
            <person name="Fujii Y."/>
            <person name="Habara T."/>
            <person name="Sakai H."/>
            <person name="Sato Y."/>
            <person name="Wilson G."/>
            <person name="Kumar K."/>
            <person name="McCouch S."/>
            <person name="Juretic N."/>
            <person name="Hoen D."/>
            <person name="Wright S."/>
            <person name="Bruskiewich R."/>
            <person name="Bureau T."/>
            <person name="Miyao A."/>
            <person name="Hirochika H."/>
            <person name="Nishikawa T."/>
            <person name="Kadowaki K."/>
            <person name="Sugiura M."/>
            <person name="Burr B."/>
            <person name="Sasaki T."/>
        </authorList>
    </citation>
    <scope>NUCLEOTIDE SEQUENCE [LARGE SCALE GENOMIC DNA]</scope>
    <source>
        <strain evidence="3">cv. Nipponbare</strain>
    </source>
</reference>
<sequence>MDGLEVALSWVDEHGGEPPLHLPWAAREYIPALAAAGRMDRRMETERRRFLDTIVDLI</sequence>
<proteinExistence type="predicted"/>
<dbReference type="AlphaFoldDB" id="Q84YN6"/>
<reference evidence="2" key="1">
    <citation type="submission" date="2002-05" db="EMBL/GenBank/DDBJ databases">
        <title>Oryza sativa nipponbare(GA3) genomic DNA, chromosome 7, PAC clone:P0592C06.</title>
        <authorList>
            <person name="Sasaki T."/>
            <person name="Matsumoto T."/>
            <person name="Katayose Y."/>
        </authorList>
    </citation>
    <scope>NUCLEOTIDE SEQUENCE</scope>
</reference>
<evidence type="ECO:0000313" key="3">
    <source>
        <dbReference type="Proteomes" id="UP000000763"/>
    </source>
</evidence>
<reference evidence="3" key="4">
    <citation type="journal article" date="2008" name="Nucleic Acids Res.">
        <title>The rice annotation project database (RAP-DB): 2008 update.</title>
        <authorList>
            <consortium name="The rice annotation project (RAP)"/>
        </authorList>
    </citation>
    <scope>GENOME REANNOTATION</scope>
    <source>
        <strain evidence="3">cv. Nipponbare</strain>
    </source>
</reference>
<name>Q84YN6_ORYSJ</name>
<organism evidence="1 3">
    <name type="scientific">Oryza sativa subsp. japonica</name>
    <name type="common">Rice</name>
    <dbReference type="NCBI Taxonomy" id="39947"/>
    <lineage>
        <taxon>Eukaryota</taxon>
        <taxon>Viridiplantae</taxon>
        <taxon>Streptophyta</taxon>
        <taxon>Embryophyta</taxon>
        <taxon>Tracheophyta</taxon>
        <taxon>Spermatophyta</taxon>
        <taxon>Magnoliopsida</taxon>
        <taxon>Liliopsida</taxon>
        <taxon>Poales</taxon>
        <taxon>Poaceae</taxon>
        <taxon>BOP clade</taxon>
        <taxon>Oryzoideae</taxon>
        <taxon>Oryzeae</taxon>
        <taxon>Oryzinae</taxon>
        <taxon>Oryza</taxon>
        <taxon>Oryza sativa</taxon>
    </lineage>
</organism>
<reference evidence="1" key="2">
    <citation type="submission" date="2002-09" db="EMBL/GenBank/DDBJ databases">
        <title>Oryza sativa nipponbare(GA3) genomic DNA, chromosome 7, BAC clone:B1130E10.</title>
        <authorList>
            <person name="Sasaki T."/>
            <person name="Matsumoto T."/>
            <person name="Katayose Y."/>
        </authorList>
    </citation>
    <scope>NUCLEOTIDE SEQUENCE</scope>
</reference>
<evidence type="ECO:0000313" key="2">
    <source>
        <dbReference type="EMBL" id="BAD31189.1"/>
    </source>
</evidence>
<protein>
    <submittedName>
        <fullName evidence="1">Uncharacterized protein</fullName>
    </submittedName>
</protein>